<dbReference type="GO" id="GO:0015179">
    <property type="term" value="F:L-amino acid transmembrane transporter activity"/>
    <property type="evidence" value="ECO:0007669"/>
    <property type="project" value="TreeGrafter"/>
</dbReference>
<comment type="caution">
    <text evidence="5">The sequence shown here is derived from an EMBL/GenBank/DDBJ whole genome shotgun (WGS) entry which is preliminary data.</text>
</comment>
<dbReference type="EMBL" id="CACRXK020002953">
    <property type="protein sequence ID" value="CAB3996819.1"/>
    <property type="molecule type" value="Genomic_DNA"/>
</dbReference>
<evidence type="ECO:0000256" key="1">
    <source>
        <dbReference type="ARBA" id="ARBA00004141"/>
    </source>
</evidence>
<evidence type="ECO:0000256" key="2">
    <source>
        <dbReference type="ARBA" id="ARBA00022692"/>
    </source>
</evidence>
<keyword evidence="2" id="KW-0812">Transmembrane</keyword>
<reference evidence="5" key="1">
    <citation type="submission" date="2020-04" db="EMBL/GenBank/DDBJ databases">
        <authorList>
            <person name="Alioto T."/>
            <person name="Alioto T."/>
            <person name="Gomez Garrido J."/>
        </authorList>
    </citation>
    <scope>NUCLEOTIDE SEQUENCE</scope>
    <source>
        <strain evidence="5">A484AB</strain>
    </source>
</reference>
<dbReference type="Proteomes" id="UP001152795">
    <property type="component" value="Unassembled WGS sequence"/>
</dbReference>
<name>A0A6S7H2J7_PARCT</name>
<proteinExistence type="predicted"/>
<keyword evidence="3" id="KW-1133">Transmembrane helix</keyword>
<protein>
    <submittedName>
        <fullName evidence="5">Proton-coupled amino acid transporter 1 isoform X2</fullName>
    </submittedName>
</protein>
<keyword evidence="6" id="KW-1185">Reference proteome</keyword>
<dbReference type="GO" id="GO:0005774">
    <property type="term" value="C:vacuolar membrane"/>
    <property type="evidence" value="ECO:0007669"/>
    <property type="project" value="TreeGrafter"/>
</dbReference>
<sequence length="244" mass="26557">MITGFICIFFHIFETLHNPAQLPAVAPARDLPLFFASAIFTYESIGLILPLENEIRNPKRFPPLLNLGMAFVTVLYISMGFFGYLSCTDKCKGSITLNLGETPFSVAVRAMMSSSIFLTYFIQAYVPFTLIESWVLEYTAEGHEALKSCGVRAGVVTITAILASTVPHLEYIIGLFGATTSTTLSITLPPLLHSMSVPKLSKFTLAKNIVIILCGITVNIMGTAVLIGKIIQLYQQPVVLAGKA</sequence>
<keyword evidence="4" id="KW-0472">Membrane</keyword>
<evidence type="ECO:0000256" key="4">
    <source>
        <dbReference type="ARBA" id="ARBA00023136"/>
    </source>
</evidence>
<evidence type="ECO:0000313" key="5">
    <source>
        <dbReference type="EMBL" id="CAB3996819.1"/>
    </source>
</evidence>
<dbReference type="InterPro" id="IPR013057">
    <property type="entry name" value="AA_transpt_TM"/>
</dbReference>
<evidence type="ECO:0000256" key="3">
    <source>
        <dbReference type="ARBA" id="ARBA00022989"/>
    </source>
</evidence>
<evidence type="ECO:0000313" key="6">
    <source>
        <dbReference type="Proteomes" id="UP001152795"/>
    </source>
</evidence>
<dbReference type="PANTHER" id="PTHR22950">
    <property type="entry name" value="AMINO ACID TRANSPORTER"/>
    <property type="match status" value="1"/>
</dbReference>
<gene>
    <name evidence="5" type="ORF">PACLA_8A033930</name>
</gene>
<accession>A0A6S7H2J7</accession>
<dbReference type="AlphaFoldDB" id="A0A6S7H2J7"/>
<dbReference type="PANTHER" id="PTHR22950:SF349">
    <property type="entry name" value="AMINO ACID TRANSPORTER TRANSMEMBRANE DOMAIN-CONTAINING PROTEIN"/>
    <property type="match status" value="1"/>
</dbReference>
<organism evidence="5 6">
    <name type="scientific">Paramuricea clavata</name>
    <name type="common">Red gorgonian</name>
    <name type="synonym">Violescent sea-whip</name>
    <dbReference type="NCBI Taxonomy" id="317549"/>
    <lineage>
        <taxon>Eukaryota</taxon>
        <taxon>Metazoa</taxon>
        <taxon>Cnidaria</taxon>
        <taxon>Anthozoa</taxon>
        <taxon>Octocorallia</taxon>
        <taxon>Malacalcyonacea</taxon>
        <taxon>Plexauridae</taxon>
        <taxon>Paramuricea</taxon>
    </lineage>
</organism>
<dbReference type="Pfam" id="PF01490">
    <property type="entry name" value="Aa_trans"/>
    <property type="match status" value="1"/>
</dbReference>
<comment type="subcellular location">
    <subcellularLocation>
        <location evidence="1">Membrane</location>
        <topology evidence="1">Multi-pass membrane protein</topology>
    </subcellularLocation>
</comment>
<dbReference type="OrthoDB" id="1684102at2759"/>